<evidence type="ECO:0000313" key="1">
    <source>
        <dbReference type="EMBL" id="ACF11859.1"/>
    </source>
</evidence>
<dbReference type="STRING" id="517417.Cpar_1461"/>
<protein>
    <submittedName>
        <fullName evidence="1">Uncharacterized protein</fullName>
    </submittedName>
</protein>
<gene>
    <name evidence="1" type="ordered locus">Cpar_1461</name>
</gene>
<dbReference type="HOGENOM" id="CLU_2681005_0_0_10"/>
<dbReference type="RefSeq" id="WP_012502692.1">
    <property type="nucleotide sequence ID" value="NC_011027.1"/>
</dbReference>
<proteinExistence type="predicted"/>
<keyword evidence="2" id="KW-1185">Reference proteome</keyword>
<dbReference type="EMBL" id="CP001099">
    <property type="protein sequence ID" value="ACF11859.1"/>
    <property type="molecule type" value="Genomic_DNA"/>
</dbReference>
<dbReference type="Proteomes" id="UP000008811">
    <property type="component" value="Chromosome"/>
</dbReference>
<evidence type="ECO:0000313" key="2">
    <source>
        <dbReference type="Proteomes" id="UP000008811"/>
    </source>
</evidence>
<dbReference type="KEGG" id="cpc:Cpar_1461"/>
<dbReference type="AlphaFoldDB" id="B3QPK6"/>
<organism evidence="1 2">
    <name type="scientific">Chlorobaculum parvum (strain DSM 263 / NCIMB 8327)</name>
    <name type="common">Chlorobium vibrioforme subsp. thiosulfatophilum</name>
    <dbReference type="NCBI Taxonomy" id="517417"/>
    <lineage>
        <taxon>Bacteria</taxon>
        <taxon>Pseudomonadati</taxon>
        <taxon>Chlorobiota</taxon>
        <taxon>Chlorobiia</taxon>
        <taxon>Chlorobiales</taxon>
        <taxon>Chlorobiaceae</taxon>
        <taxon>Chlorobaculum</taxon>
    </lineage>
</organism>
<name>B3QPK6_CHLP8</name>
<sequence>MTYLSKRTVKSFTPSSKVSADDYLLVQPCDRSIVLPNWEWIGWLQNNAMLVERRGEYELYRLNEGACFPTGDCH</sequence>
<reference evidence="1" key="1">
    <citation type="submission" date="2008-06" db="EMBL/GenBank/DDBJ databases">
        <title>Complete sequence of Chlorobaculum parvum NCIB 8327.</title>
        <authorList>
            <consortium name="US DOE Joint Genome Institute"/>
            <person name="Lucas S."/>
            <person name="Copeland A."/>
            <person name="Lapidus A."/>
            <person name="Glavina del Rio T."/>
            <person name="Dalin E."/>
            <person name="Tice H."/>
            <person name="Bruce D."/>
            <person name="Goodwin L."/>
            <person name="Pitluck S."/>
            <person name="Schmutz J."/>
            <person name="Larimer F."/>
            <person name="Land M."/>
            <person name="Hauser L."/>
            <person name="Kyrpides N."/>
            <person name="Mikhailova N."/>
            <person name="Zhao F."/>
            <person name="Li T."/>
            <person name="Liu Z."/>
            <person name="Overmann J."/>
            <person name="Bryant D.A."/>
            <person name="Richardson P."/>
        </authorList>
    </citation>
    <scope>NUCLEOTIDE SEQUENCE [LARGE SCALE GENOMIC DNA]</scope>
    <source>
        <strain evidence="1">NCIB 8327</strain>
    </source>
</reference>
<accession>B3QPK6</accession>